<keyword evidence="6 19" id="KW-0812">Transmembrane</keyword>
<gene>
    <name evidence="20" type="ORF">AALO17_10910</name>
    <name evidence="21" type="ORF">BO223_02000</name>
</gene>
<dbReference type="Gene3D" id="1.10.287.3610">
    <property type="match status" value="1"/>
</dbReference>
<evidence type="ECO:0000256" key="16">
    <source>
        <dbReference type="PIRSR" id="PIRSR600829-2"/>
    </source>
</evidence>
<comment type="similarity">
    <text evidence="2">Belongs to the bacterial diacylglycerol kinase family.</text>
</comment>
<evidence type="ECO:0000256" key="9">
    <source>
        <dbReference type="ARBA" id="ARBA00022840"/>
    </source>
</evidence>
<dbReference type="PANTHER" id="PTHR34299:SF1">
    <property type="entry name" value="DIACYLGLYCEROL KINASE"/>
    <property type="match status" value="1"/>
</dbReference>
<keyword evidence="3" id="KW-1003">Cell membrane</keyword>
<dbReference type="GO" id="GO:0016301">
    <property type="term" value="F:kinase activity"/>
    <property type="evidence" value="ECO:0007669"/>
    <property type="project" value="UniProtKB-KW"/>
</dbReference>
<keyword evidence="8" id="KW-0418">Kinase</keyword>
<feature type="transmembrane region" description="Helical" evidence="19">
    <location>
        <begin position="25"/>
        <end position="43"/>
    </location>
</feature>
<protein>
    <recommendedName>
        <fullName evidence="24">Diacylglycerol kinase</fullName>
    </recommendedName>
</protein>
<dbReference type="InterPro" id="IPR033717">
    <property type="entry name" value="UDPK"/>
</dbReference>
<organism evidence="20 22">
    <name type="scientific">Faecalibaculum rodentium</name>
    <dbReference type="NCBI Taxonomy" id="1702221"/>
    <lineage>
        <taxon>Bacteria</taxon>
        <taxon>Bacillati</taxon>
        <taxon>Bacillota</taxon>
        <taxon>Erysipelotrichia</taxon>
        <taxon>Erysipelotrichales</taxon>
        <taxon>Erysipelotrichaceae</taxon>
        <taxon>Faecalibaculum</taxon>
    </lineage>
</organism>
<keyword evidence="22" id="KW-1185">Reference proteome</keyword>
<dbReference type="GO" id="GO:0005886">
    <property type="term" value="C:plasma membrane"/>
    <property type="evidence" value="ECO:0007669"/>
    <property type="project" value="UniProtKB-SubCell"/>
</dbReference>
<dbReference type="GO" id="GO:0046872">
    <property type="term" value="F:metal ion binding"/>
    <property type="evidence" value="ECO:0007669"/>
    <property type="project" value="UniProtKB-KW"/>
</dbReference>
<keyword evidence="13" id="KW-0594">Phospholipid biosynthesis</keyword>
<evidence type="ECO:0000256" key="8">
    <source>
        <dbReference type="ARBA" id="ARBA00022777"/>
    </source>
</evidence>
<dbReference type="Pfam" id="PF01219">
    <property type="entry name" value="DAGK_prokar"/>
    <property type="match status" value="1"/>
</dbReference>
<dbReference type="Proteomes" id="UP000069771">
    <property type="component" value="Chromosome"/>
</dbReference>
<evidence type="ECO:0000256" key="1">
    <source>
        <dbReference type="ARBA" id="ARBA00004651"/>
    </source>
</evidence>
<feature type="binding site" evidence="17">
    <location>
        <position position="70"/>
    </location>
    <ligand>
        <name>ATP</name>
        <dbReference type="ChEBI" id="CHEBI:30616"/>
    </ligand>
</feature>
<keyword evidence="10 19" id="KW-1133">Transmembrane helix</keyword>
<evidence type="ECO:0000256" key="7">
    <source>
        <dbReference type="ARBA" id="ARBA00022741"/>
    </source>
</evidence>
<dbReference type="OrthoDB" id="9789934at2"/>
<evidence type="ECO:0000256" key="15">
    <source>
        <dbReference type="PIRSR" id="PIRSR600829-1"/>
    </source>
</evidence>
<evidence type="ECO:0000313" key="23">
    <source>
        <dbReference type="Proteomes" id="UP000186758"/>
    </source>
</evidence>
<keyword evidence="14" id="KW-1208">Phospholipid metabolism</keyword>
<feature type="transmembrane region" description="Helical" evidence="19">
    <location>
        <begin position="90"/>
        <end position="111"/>
    </location>
</feature>
<dbReference type="InterPro" id="IPR036945">
    <property type="entry name" value="DAGK_sf"/>
</dbReference>
<keyword evidence="5" id="KW-0808">Transferase</keyword>
<evidence type="ECO:0000256" key="10">
    <source>
        <dbReference type="ARBA" id="ARBA00022989"/>
    </source>
</evidence>
<keyword evidence="9 17" id="KW-0067">ATP-binding</keyword>
<evidence type="ECO:0000256" key="3">
    <source>
        <dbReference type="ARBA" id="ARBA00022475"/>
    </source>
</evidence>
<dbReference type="GO" id="GO:0008654">
    <property type="term" value="P:phospholipid biosynthetic process"/>
    <property type="evidence" value="ECO:0007669"/>
    <property type="project" value="UniProtKB-KW"/>
</dbReference>
<dbReference type="RefSeq" id="WP_067556299.1">
    <property type="nucleotide sequence ID" value="NZ_CAJTBG010000020.1"/>
</dbReference>
<feature type="binding site" evidence="18">
    <location>
        <position position="70"/>
    </location>
    <ligand>
        <name>a divalent metal cation</name>
        <dbReference type="ChEBI" id="CHEBI:60240"/>
    </ligand>
</feature>
<evidence type="ECO:0008006" key="24">
    <source>
        <dbReference type="Google" id="ProtNLM"/>
    </source>
</evidence>
<evidence type="ECO:0000256" key="17">
    <source>
        <dbReference type="PIRSR" id="PIRSR600829-3"/>
    </source>
</evidence>
<dbReference type="Proteomes" id="UP000186758">
    <property type="component" value="Unassembled WGS sequence"/>
</dbReference>
<evidence type="ECO:0000256" key="12">
    <source>
        <dbReference type="ARBA" id="ARBA00023136"/>
    </source>
</evidence>
<reference evidence="21 23" key="2">
    <citation type="submission" date="2016-11" db="EMBL/GenBank/DDBJ databases">
        <title>Description of two novel members of the family Erysipelotrichaceae: Ileibacterium lipovorans gen. nov., sp. nov. and Dubosiella newyorkensis, gen. nov., sp. nov.</title>
        <authorList>
            <person name="Cox L.M."/>
            <person name="Sohn J."/>
            <person name="Tyrrell K.L."/>
            <person name="Citron D.M."/>
            <person name="Lawson P.A."/>
            <person name="Patel N.B."/>
            <person name="Iizumi T."/>
            <person name="Perez-Perez G.I."/>
            <person name="Goldstein E.J."/>
            <person name="Blaser M.J."/>
        </authorList>
    </citation>
    <scope>NUCLEOTIDE SEQUENCE [LARGE SCALE GENOMIC DNA]</scope>
    <source>
        <strain evidence="21 23">NYU-BL-K8</strain>
    </source>
</reference>
<feature type="binding site" evidence="16">
    <location>
        <position position="63"/>
    </location>
    <ligand>
        <name>substrate</name>
    </ligand>
</feature>
<evidence type="ECO:0000256" key="6">
    <source>
        <dbReference type="ARBA" id="ARBA00022692"/>
    </source>
</evidence>
<evidence type="ECO:0000313" key="22">
    <source>
        <dbReference type="Proteomes" id="UP000069771"/>
    </source>
</evidence>
<keyword evidence="4" id="KW-0444">Lipid biosynthesis</keyword>
<feature type="binding site" evidence="17">
    <location>
        <position position="10"/>
    </location>
    <ligand>
        <name>ATP</name>
        <dbReference type="ChEBI" id="CHEBI:30616"/>
    </ligand>
</feature>
<feature type="transmembrane region" description="Helical" evidence="19">
    <location>
        <begin position="49"/>
        <end position="69"/>
    </location>
</feature>
<evidence type="ECO:0000256" key="11">
    <source>
        <dbReference type="ARBA" id="ARBA00023098"/>
    </source>
</evidence>
<evidence type="ECO:0000256" key="2">
    <source>
        <dbReference type="ARBA" id="ARBA00005967"/>
    </source>
</evidence>
<dbReference type="GO" id="GO:0005524">
    <property type="term" value="F:ATP binding"/>
    <property type="evidence" value="ECO:0007669"/>
    <property type="project" value="UniProtKB-KW"/>
</dbReference>
<keyword evidence="7 17" id="KW-0547">Nucleotide-binding</keyword>
<keyword evidence="18" id="KW-0479">Metal-binding</keyword>
<keyword evidence="18" id="KW-0460">Magnesium</keyword>
<dbReference type="PANTHER" id="PTHR34299">
    <property type="entry name" value="DIACYLGLYCEROL KINASE"/>
    <property type="match status" value="1"/>
</dbReference>
<dbReference type="CDD" id="cd14265">
    <property type="entry name" value="UDPK_IM_like"/>
    <property type="match status" value="1"/>
</dbReference>
<reference evidence="20 22" key="1">
    <citation type="journal article" date="2016" name="Gut Pathog.">
        <title>Whole genome sequencing of "Faecalibaculum rodentium" ALO17, isolated from C57BL/6J laboratory mouse feces.</title>
        <authorList>
            <person name="Lim S."/>
            <person name="Chang D.H."/>
            <person name="Ahn S."/>
            <person name="Kim B.C."/>
        </authorList>
    </citation>
    <scope>NUCLEOTIDE SEQUENCE [LARGE SCALE GENOMIC DNA]</scope>
    <source>
        <strain evidence="20 22">Alo17</strain>
    </source>
</reference>
<dbReference type="GeneID" id="78477853"/>
<evidence type="ECO:0000256" key="13">
    <source>
        <dbReference type="ARBA" id="ARBA00023209"/>
    </source>
</evidence>
<dbReference type="EMBL" id="CP011391">
    <property type="protein sequence ID" value="AMK54225.1"/>
    <property type="molecule type" value="Genomic_DNA"/>
</dbReference>
<name>A0A140DU98_9FIRM</name>
<dbReference type="KEGG" id="fro:AALO17_10910"/>
<evidence type="ECO:0000256" key="19">
    <source>
        <dbReference type="SAM" id="Phobius"/>
    </source>
</evidence>
<dbReference type="EMBL" id="MPJZ01000029">
    <property type="protein sequence ID" value="OLU46513.1"/>
    <property type="molecule type" value="Genomic_DNA"/>
</dbReference>
<evidence type="ECO:0000256" key="4">
    <source>
        <dbReference type="ARBA" id="ARBA00022516"/>
    </source>
</evidence>
<dbReference type="STRING" id="1702221.AALO17_10910"/>
<evidence type="ECO:0000256" key="18">
    <source>
        <dbReference type="PIRSR" id="PIRSR600829-4"/>
    </source>
</evidence>
<comment type="cofactor">
    <cofactor evidence="18">
        <name>Mg(2+)</name>
        <dbReference type="ChEBI" id="CHEBI:18420"/>
    </cofactor>
    <text evidence="18">Mn(2+), Zn(2+), Cd(2+) and Co(2+) support activity to lesser extents.</text>
</comment>
<keyword evidence="11" id="KW-0443">Lipid metabolism</keyword>
<keyword evidence="12 19" id="KW-0472">Membrane</keyword>
<comment type="subcellular location">
    <subcellularLocation>
        <location evidence="1">Cell membrane</location>
        <topology evidence="1">Multi-pass membrane protein</topology>
    </subcellularLocation>
</comment>
<sequence length="120" mass="13318">MGWLISRFRYAGRGFRNGAFTDRSIRLQLLLGLAACAAAWWLGCSWQEWLWILLSIALVVSGEIFNSCIEKTIDYISLKRDPRAALIKDLAAAGVSVLCLFAALTGCFIFVPKILEVFAS</sequence>
<evidence type="ECO:0000313" key="21">
    <source>
        <dbReference type="EMBL" id="OLU46513.1"/>
    </source>
</evidence>
<feature type="active site" description="Proton acceptor" evidence="15">
    <location>
        <position position="63"/>
    </location>
</feature>
<evidence type="ECO:0000313" key="20">
    <source>
        <dbReference type="EMBL" id="AMK54225.1"/>
    </source>
</evidence>
<evidence type="ECO:0000256" key="14">
    <source>
        <dbReference type="ARBA" id="ARBA00023264"/>
    </source>
</evidence>
<proteinExistence type="inferred from homology"/>
<dbReference type="InterPro" id="IPR000829">
    <property type="entry name" value="DAGK"/>
</dbReference>
<feature type="binding site" evidence="17">
    <location>
        <begin position="88"/>
        <end position="89"/>
    </location>
    <ligand>
        <name>ATP</name>
        <dbReference type="ChEBI" id="CHEBI:30616"/>
    </ligand>
</feature>
<dbReference type="AlphaFoldDB" id="A0A140DU98"/>
<evidence type="ECO:0000256" key="5">
    <source>
        <dbReference type="ARBA" id="ARBA00022679"/>
    </source>
</evidence>
<accession>A0A140DU98</accession>